<evidence type="ECO:0000256" key="3">
    <source>
        <dbReference type="ARBA" id="ARBA00022448"/>
    </source>
</evidence>
<dbReference type="Pfam" id="PF00230">
    <property type="entry name" value="MIP"/>
    <property type="match status" value="1"/>
</dbReference>
<keyword evidence="6 9" id="KW-1133">Transmembrane helix</keyword>
<reference evidence="10 11" key="1">
    <citation type="submission" date="2014-09" db="EMBL/GenBank/DDBJ databases">
        <title>High-quality draft genome sequence of Kocuria marina SO9-6, an actinobacterium isolated from a copper mine.</title>
        <authorList>
            <person name="Castro D.B."/>
            <person name="Pereira L.B."/>
            <person name="Silva M.V."/>
            <person name="Silva B.P."/>
            <person name="Zanardi B.R."/>
            <person name="Carlos C."/>
            <person name="Belgini D.R."/>
            <person name="Limache E.G."/>
            <person name="Lacerda G.V."/>
            <person name="Nery M.B."/>
            <person name="Gomes M.B."/>
            <person name="Souza S."/>
            <person name="Silva T.M."/>
            <person name="Rodrigues V.D."/>
            <person name="Paulino L.C."/>
            <person name="Vicentini R."/>
            <person name="Ferraz L.F."/>
            <person name="Ottoboni L.M."/>
        </authorList>
    </citation>
    <scope>NUCLEOTIDE SEQUENCE [LARGE SCALE GENOMIC DNA]</scope>
    <source>
        <strain evidence="10 11">SO9-6</strain>
    </source>
</reference>
<feature type="transmembrane region" description="Helical" evidence="9">
    <location>
        <begin position="127"/>
        <end position="149"/>
    </location>
</feature>
<dbReference type="PANTHER" id="PTHR19139">
    <property type="entry name" value="AQUAPORIN TRANSPORTER"/>
    <property type="match status" value="1"/>
</dbReference>
<feature type="transmembrane region" description="Helical" evidence="9">
    <location>
        <begin position="199"/>
        <end position="216"/>
    </location>
</feature>
<evidence type="ECO:0000313" key="10">
    <source>
        <dbReference type="EMBL" id="KHE73675.1"/>
    </source>
</evidence>
<dbReference type="PROSITE" id="PS00221">
    <property type="entry name" value="MIP"/>
    <property type="match status" value="1"/>
</dbReference>
<organism evidence="10 11">
    <name type="scientific">Kocuria marina</name>
    <dbReference type="NCBI Taxonomy" id="223184"/>
    <lineage>
        <taxon>Bacteria</taxon>
        <taxon>Bacillati</taxon>
        <taxon>Actinomycetota</taxon>
        <taxon>Actinomycetes</taxon>
        <taxon>Micrococcales</taxon>
        <taxon>Micrococcaceae</taxon>
        <taxon>Kocuria</taxon>
    </lineage>
</organism>
<comment type="similarity">
    <text evidence="2 8">Belongs to the MIP/aquaporin (TC 1.A.8) family.</text>
</comment>
<evidence type="ECO:0000256" key="2">
    <source>
        <dbReference type="ARBA" id="ARBA00006175"/>
    </source>
</evidence>
<name>A0A0B0DA70_9MICC</name>
<keyword evidence="3 8" id="KW-0813">Transport</keyword>
<evidence type="ECO:0000256" key="4">
    <source>
        <dbReference type="ARBA" id="ARBA00022475"/>
    </source>
</evidence>
<evidence type="ECO:0000256" key="9">
    <source>
        <dbReference type="SAM" id="Phobius"/>
    </source>
</evidence>
<keyword evidence="7 9" id="KW-0472">Membrane</keyword>
<comment type="subcellular location">
    <subcellularLocation>
        <location evidence="1">Cell membrane</location>
        <topology evidence="1">Multi-pass membrane protein</topology>
    </subcellularLocation>
</comment>
<dbReference type="Gene3D" id="1.20.1080.10">
    <property type="entry name" value="Glycerol uptake facilitator protein"/>
    <property type="match status" value="1"/>
</dbReference>
<proteinExistence type="inferred from homology"/>
<dbReference type="SUPFAM" id="SSF81338">
    <property type="entry name" value="Aquaporin-like"/>
    <property type="match status" value="1"/>
</dbReference>
<dbReference type="EMBL" id="JROM01000053">
    <property type="protein sequence ID" value="KHE73675.1"/>
    <property type="molecule type" value="Genomic_DNA"/>
</dbReference>
<evidence type="ECO:0000256" key="8">
    <source>
        <dbReference type="RuleBase" id="RU000477"/>
    </source>
</evidence>
<evidence type="ECO:0000256" key="5">
    <source>
        <dbReference type="ARBA" id="ARBA00022692"/>
    </source>
</evidence>
<dbReference type="STRING" id="223184.AS25_11465"/>
<feature type="transmembrane region" description="Helical" evidence="9">
    <location>
        <begin position="36"/>
        <end position="55"/>
    </location>
</feature>
<protein>
    <recommendedName>
        <fullName evidence="12">Major intrinsic protein</fullName>
    </recommendedName>
</protein>
<accession>A0A0B0DA70</accession>
<dbReference type="PANTHER" id="PTHR19139:SF199">
    <property type="entry name" value="MIP17260P"/>
    <property type="match status" value="1"/>
</dbReference>
<dbReference type="InterPro" id="IPR023271">
    <property type="entry name" value="Aquaporin-like"/>
</dbReference>
<evidence type="ECO:0008006" key="12">
    <source>
        <dbReference type="Google" id="ProtNLM"/>
    </source>
</evidence>
<dbReference type="Proteomes" id="UP000030664">
    <property type="component" value="Unassembled WGS sequence"/>
</dbReference>
<dbReference type="AlphaFoldDB" id="A0A0B0DA70"/>
<feature type="transmembrane region" description="Helical" evidence="9">
    <location>
        <begin position="161"/>
        <end position="179"/>
    </location>
</feature>
<dbReference type="PRINTS" id="PR00783">
    <property type="entry name" value="MINTRINSICP"/>
</dbReference>
<feature type="transmembrane region" description="Helical" evidence="9">
    <location>
        <begin position="86"/>
        <end position="107"/>
    </location>
</feature>
<keyword evidence="4" id="KW-1003">Cell membrane</keyword>
<gene>
    <name evidence="10" type="ORF">AS25_11465</name>
</gene>
<dbReference type="InterPro" id="IPR000425">
    <property type="entry name" value="MIP"/>
</dbReference>
<comment type="caution">
    <text evidence="10">The sequence shown here is derived from an EMBL/GenBank/DDBJ whole genome shotgun (WGS) entry which is preliminary data.</text>
</comment>
<dbReference type="eggNOG" id="COG0580">
    <property type="taxonomic scope" value="Bacteria"/>
</dbReference>
<dbReference type="GO" id="GO:0015250">
    <property type="term" value="F:water channel activity"/>
    <property type="evidence" value="ECO:0007669"/>
    <property type="project" value="TreeGrafter"/>
</dbReference>
<evidence type="ECO:0000313" key="11">
    <source>
        <dbReference type="Proteomes" id="UP000030664"/>
    </source>
</evidence>
<evidence type="ECO:0000256" key="7">
    <source>
        <dbReference type="ARBA" id="ARBA00023136"/>
    </source>
</evidence>
<sequence>MYEFIGTFGQLGLAYALVASLESPLSPLNQAIPNPTVRLILIGAGIGALAAVVAISPLGRRSGAHLNPSVTVGFWARGRMSATDTAGYIGAQILGACAGAALFAPALGQWAETAGYARTAPRPGINLGWALLIEIGLTFVLVLTVLLMVSSHRTKRWTPAAATLALAVLVPMGGPPTGASMNFARTLGPNLVAGDFTALWVYAVGPLIGAVLAALVHRSLGASWDVVTTRIYHAERHLMGDKRQGQSRP</sequence>
<dbReference type="InterPro" id="IPR022357">
    <property type="entry name" value="MIP_CS"/>
</dbReference>
<keyword evidence="5 8" id="KW-0812">Transmembrane</keyword>
<dbReference type="GO" id="GO:0005886">
    <property type="term" value="C:plasma membrane"/>
    <property type="evidence" value="ECO:0007669"/>
    <property type="project" value="UniProtKB-SubCell"/>
</dbReference>
<evidence type="ECO:0000256" key="6">
    <source>
        <dbReference type="ARBA" id="ARBA00022989"/>
    </source>
</evidence>
<dbReference type="InterPro" id="IPR034294">
    <property type="entry name" value="Aquaporin_transptr"/>
</dbReference>
<evidence type="ECO:0000256" key="1">
    <source>
        <dbReference type="ARBA" id="ARBA00004651"/>
    </source>
</evidence>